<dbReference type="InterPro" id="IPR001647">
    <property type="entry name" value="HTH_TetR"/>
</dbReference>
<protein>
    <submittedName>
        <fullName evidence="4">TetR/AcrR family transcriptional regulator</fullName>
    </submittedName>
</protein>
<dbReference type="RefSeq" id="WP_119437119.1">
    <property type="nucleotide sequence ID" value="NZ_QWGR01000003.1"/>
</dbReference>
<proteinExistence type="predicted"/>
<keyword evidence="1 2" id="KW-0238">DNA-binding</keyword>
<dbReference type="EMBL" id="QWGR01000003">
    <property type="protein sequence ID" value="RIJ49233.1"/>
    <property type="molecule type" value="Genomic_DNA"/>
</dbReference>
<gene>
    <name evidence="4" type="ORF">D1614_06685</name>
</gene>
<dbReference type="InterPro" id="IPR050624">
    <property type="entry name" value="HTH-type_Tx_Regulator"/>
</dbReference>
<comment type="caution">
    <text evidence="4">The sequence shown here is derived from an EMBL/GenBank/DDBJ whole genome shotgun (WGS) entry which is preliminary data.</text>
</comment>
<dbReference type="InterPro" id="IPR009057">
    <property type="entry name" value="Homeodomain-like_sf"/>
</dbReference>
<dbReference type="Pfam" id="PF00440">
    <property type="entry name" value="TetR_N"/>
    <property type="match status" value="1"/>
</dbReference>
<accession>A0A399T5R9</accession>
<dbReference type="Proteomes" id="UP000265926">
    <property type="component" value="Unassembled WGS sequence"/>
</dbReference>
<feature type="domain" description="HTH tetR-type" evidence="3">
    <location>
        <begin position="7"/>
        <end position="67"/>
    </location>
</feature>
<evidence type="ECO:0000313" key="5">
    <source>
        <dbReference type="Proteomes" id="UP000265926"/>
    </source>
</evidence>
<evidence type="ECO:0000313" key="4">
    <source>
        <dbReference type="EMBL" id="RIJ49233.1"/>
    </source>
</evidence>
<dbReference type="GO" id="GO:0003677">
    <property type="term" value="F:DNA binding"/>
    <property type="evidence" value="ECO:0007669"/>
    <property type="project" value="UniProtKB-UniRule"/>
</dbReference>
<dbReference type="SUPFAM" id="SSF46689">
    <property type="entry name" value="Homeodomain-like"/>
    <property type="match status" value="1"/>
</dbReference>
<evidence type="ECO:0000259" key="3">
    <source>
        <dbReference type="PROSITE" id="PS50977"/>
    </source>
</evidence>
<dbReference type="PANTHER" id="PTHR43479:SF11">
    <property type="entry name" value="ACREF_ENVCD OPERON REPRESSOR-RELATED"/>
    <property type="match status" value="1"/>
</dbReference>
<evidence type="ECO:0000256" key="2">
    <source>
        <dbReference type="PROSITE-ProRule" id="PRU00335"/>
    </source>
</evidence>
<dbReference type="PANTHER" id="PTHR43479">
    <property type="entry name" value="ACREF/ENVCD OPERON REPRESSOR-RELATED"/>
    <property type="match status" value="1"/>
</dbReference>
<name>A0A399T5R9_9BACT</name>
<organism evidence="4 5">
    <name type="scientific">Maribellus luteus</name>
    <dbReference type="NCBI Taxonomy" id="2305463"/>
    <lineage>
        <taxon>Bacteria</taxon>
        <taxon>Pseudomonadati</taxon>
        <taxon>Bacteroidota</taxon>
        <taxon>Bacteroidia</taxon>
        <taxon>Marinilabiliales</taxon>
        <taxon>Prolixibacteraceae</taxon>
        <taxon>Maribellus</taxon>
    </lineage>
</organism>
<evidence type="ECO:0000256" key="1">
    <source>
        <dbReference type="ARBA" id="ARBA00023125"/>
    </source>
</evidence>
<feature type="DNA-binding region" description="H-T-H motif" evidence="2">
    <location>
        <begin position="30"/>
        <end position="49"/>
    </location>
</feature>
<keyword evidence="5" id="KW-1185">Reference proteome</keyword>
<dbReference type="OrthoDB" id="494991at2"/>
<dbReference type="PROSITE" id="PS50977">
    <property type="entry name" value="HTH_TETR_2"/>
    <property type="match status" value="1"/>
</dbReference>
<dbReference type="AlphaFoldDB" id="A0A399T5R9"/>
<dbReference type="Gene3D" id="1.10.357.10">
    <property type="entry name" value="Tetracycline Repressor, domain 2"/>
    <property type="match status" value="1"/>
</dbReference>
<sequence>MARITDQKKVQRLKQSTMELVVEKGFGGASVALISKDAQVASGYFYMHYAGKYEMVNAILHEVYQEVLVKFDDLVNHGYSFWETVEKIVLHFIEIANTEPVKIKFLYVLTNDYSFVLDNQIRENTYRIIKRLLDIGLKSESIDKNISEDDLYLIMMATIFQYINQHFKRNKTNIQEKETKHLLYLIHKLLK</sequence>
<reference evidence="4 5" key="1">
    <citation type="submission" date="2018-08" db="EMBL/GenBank/DDBJ databases">
        <title>Pallidiluteibacterium maritimus gen. nov., sp. nov., isolated from coastal sediment.</title>
        <authorList>
            <person name="Zhou L.Y."/>
        </authorList>
    </citation>
    <scope>NUCLEOTIDE SEQUENCE [LARGE SCALE GENOMIC DNA]</scope>
    <source>
        <strain evidence="4 5">XSD2</strain>
    </source>
</reference>